<gene>
    <name evidence="2" type="ORF">A3770_15p73580</name>
</gene>
<dbReference type="Gene3D" id="1.25.40.20">
    <property type="entry name" value="Ankyrin repeat-containing domain"/>
    <property type="match status" value="1"/>
</dbReference>
<feature type="region of interest" description="Disordered" evidence="1">
    <location>
        <begin position="176"/>
        <end position="202"/>
    </location>
</feature>
<evidence type="ECO:0000313" key="2">
    <source>
        <dbReference type="EMBL" id="QDZ24840.1"/>
    </source>
</evidence>
<dbReference type="EMBL" id="CP031048">
    <property type="protein sequence ID" value="QDZ24840.1"/>
    <property type="molecule type" value="Genomic_DNA"/>
</dbReference>
<proteinExistence type="predicted"/>
<dbReference type="SUPFAM" id="SSF48403">
    <property type="entry name" value="Ankyrin repeat"/>
    <property type="match status" value="1"/>
</dbReference>
<feature type="region of interest" description="Disordered" evidence="1">
    <location>
        <begin position="139"/>
        <end position="163"/>
    </location>
</feature>
<evidence type="ECO:0000313" key="3">
    <source>
        <dbReference type="Proteomes" id="UP000316726"/>
    </source>
</evidence>
<feature type="region of interest" description="Disordered" evidence="1">
    <location>
        <begin position="295"/>
        <end position="357"/>
    </location>
</feature>
<feature type="region of interest" description="Disordered" evidence="1">
    <location>
        <begin position="410"/>
        <end position="442"/>
    </location>
</feature>
<accession>A0A5B8MZ78</accession>
<feature type="compositionally biased region" description="Basic and acidic residues" evidence="1">
    <location>
        <begin position="410"/>
        <end position="422"/>
    </location>
</feature>
<dbReference type="InterPro" id="IPR036770">
    <property type="entry name" value="Ankyrin_rpt-contain_sf"/>
</dbReference>
<dbReference type="Proteomes" id="UP000316726">
    <property type="component" value="Chromosome 15"/>
</dbReference>
<organism evidence="2 3">
    <name type="scientific">Chloropicon primus</name>
    <dbReference type="NCBI Taxonomy" id="1764295"/>
    <lineage>
        <taxon>Eukaryota</taxon>
        <taxon>Viridiplantae</taxon>
        <taxon>Chlorophyta</taxon>
        <taxon>Chloropicophyceae</taxon>
        <taxon>Chloropicales</taxon>
        <taxon>Chloropicaceae</taxon>
        <taxon>Chloropicon</taxon>
    </lineage>
</organism>
<reference evidence="2 3" key="1">
    <citation type="submission" date="2018-07" db="EMBL/GenBank/DDBJ databases">
        <title>The complete nuclear genome of the prasinophyte Chloropicon primus (CCMP1205).</title>
        <authorList>
            <person name="Pombert J.-F."/>
            <person name="Otis C."/>
            <person name="Turmel M."/>
            <person name="Lemieux C."/>
        </authorList>
    </citation>
    <scope>NUCLEOTIDE SEQUENCE [LARGE SCALE GENOMIC DNA]</scope>
    <source>
        <strain evidence="2 3">CCMP1205</strain>
    </source>
</reference>
<feature type="region of interest" description="Disordered" evidence="1">
    <location>
        <begin position="1"/>
        <end position="43"/>
    </location>
</feature>
<dbReference type="AlphaFoldDB" id="A0A5B8MZ78"/>
<sequence length="1053" mass="115703">MEDDEHKHKKAKVEDASGDANTGTTKTTTTGDEDITNTNTNTHAAATMNAKGFARQESIGLGRLPSFDLDNLEVLGRPGSTATGSFTLGEINSGSVDASMVSMDMGMNVEAPRMGSVTQISGISVPEDGNLLKSLPSLPSQTNVMPGPSSLVSPGSHHHHHENKHVHFEIADLAPTPPEQDLFHQDAGGGGKGSQHEEGGGILRAPSIDLGVLQKLESQPSFEKLKSQPSLLRLGSFGLNQLTKLPSLSRMPSLARVGSLTRMGSIGNALQSAKSGEFLDFLNEITAQQLLEEGATDLDDDLDSVPPTPTTPMDTPRQSPTIHRDSYQDASPEAGGGGVSPGAEDTSARGTVNNPENDLFMVNEGVFREAVETTKASSVLLKTYLLSDERAGDILFFPQDRLPWFEKEKIRRDGRQEKDGAKKGKQQKGTPSPSKRPRTVTRVSDKQEQCICSLRPSLMFPEGTKGWRFEQMRGPACKTVRNTTAAKKELENYKYTGFCKDHVEGKGLGSRQTWEENGKCSVRGFNLERNVNDRRMRHLLCLETGKGYVFLKWCTQCHLWKNFAGFTDRDEKGGKDLVVHTFCRVCHQRQVLSRDKRRMERAKKRKAVDMTGGKKAGKDKDLEEVAEKINLMRQNTMDRAWIKSFALESTLSKYNKFSKTIFENMGDKPIICGVFSGSAEDIIMMRATDVILDLQINPHKSPQLVGGEGRWIQVVTEIMENDLEPVLAQYGDMGGSREQGSGGAGGGLQRQTSLELWGKSNKTEIVKRRIQELMQDDDVRYKIVLLGSLLVESRLQSLLEREVRLEAMYEGCILMAFTCDLKPGEKEANYMQLSPDQMFGLRKMGWSGLQYKCSGKVLPLVDGPKPHQDALVEIVEMVGVKAPPRQLIEKTYDGLDSLYPSSIIQAACRDVSGLVETLGKPNSAGAGEGPAEAIDWQGCSALHHAVVRASQGQEDQVLGTLLYHKADCMKQNRRGFTPLEVAALTNPQALPVLVGHYFGSKAAGSKEDKSKVLRKLQKTLESSVQHVKHDLVKHNASLSITVIRDLLLGQQQQ</sequence>
<keyword evidence="3" id="KW-1185">Reference proteome</keyword>
<evidence type="ECO:0000256" key="1">
    <source>
        <dbReference type="SAM" id="MobiDB-lite"/>
    </source>
</evidence>
<name>A0A5B8MZ78_9CHLO</name>
<protein>
    <submittedName>
        <fullName evidence="2">Uncharacterized protein</fullName>
    </submittedName>
</protein>
<feature type="compositionally biased region" description="Low complexity" evidence="1">
    <location>
        <begin position="18"/>
        <end position="43"/>
    </location>
</feature>